<dbReference type="InterPro" id="IPR036097">
    <property type="entry name" value="HisK_dim/P_sf"/>
</dbReference>
<feature type="domain" description="Histidine kinase" evidence="12">
    <location>
        <begin position="227"/>
        <end position="436"/>
    </location>
</feature>
<comment type="subcellular location">
    <subcellularLocation>
        <location evidence="2">Cell membrane</location>
    </subcellularLocation>
</comment>
<evidence type="ECO:0000256" key="9">
    <source>
        <dbReference type="ARBA" id="ARBA00023012"/>
    </source>
</evidence>
<gene>
    <name evidence="14" type="ORF">GCM10009777_03330</name>
</gene>
<dbReference type="PROSITE" id="PS50109">
    <property type="entry name" value="HIS_KIN"/>
    <property type="match status" value="1"/>
</dbReference>
<dbReference type="SUPFAM" id="SSF158472">
    <property type="entry name" value="HAMP domain-like"/>
    <property type="match status" value="1"/>
</dbReference>
<keyword evidence="14" id="KW-0547">Nucleotide-binding</keyword>
<keyword evidence="5" id="KW-0808">Transferase</keyword>
<dbReference type="PANTHER" id="PTHR45436:SF5">
    <property type="entry name" value="SENSOR HISTIDINE KINASE TRCS"/>
    <property type="match status" value="1"/>
</dbReference>
<dbReference type="PANTHER" id="PTHR45436">
    <property type="entry name" value="SENSOR HISTIDINE KINASE YKOH"/>
    <property type="match status" value="1"/>
</dbReference>
<feature type="transmembrane region" description="Helical" evidence="11">
    <location>
        <begin position="146"/>
        <end position="169"/>
    </location>
</feature>
<dbReference type="Gene3D" id="6.10.340.10">
    <property type="match status" value="1"/>
</dbReference>
<dbReference type="Proteomes" id="UP001500326">
    <property type="component" value="Unassembled WGS sequence"/>
</dbReference>
<dbReference type="PRINTS" id="PR00344">
    <property type="entry name" value="BCTRLSENSOR"/>
</dbReference>
<keyword evidence="9" id="KW-0902">Two-component regulatory system</keyword>
<dbReference type="RefSeq" id="WP_344057908.1">
    <property type="nucleotide sequence ID" value="NZ_BAAAOH010000001.1"/>
</dbReference>
<keyword evidence="14" id="KW-0067">ATP-binding</keyword>
<keyword evidence="4" id="KW-0597">Phosphoprotein</keyword>
<evidence type="ECO:0000256" key="7">
    <source>
        <dbReference type="ARBA" id="ARBA00022777"/>
    </source>
</evidence>
<evidence type="ECO:0000256" key="10">
    <source>
        <dbReference type="ARBA" id="ARBA00023136"/>
    </source>
</evidence>
<keyword evidence="6 11" id="KW-0812">Transmembrane</keyword>
<dbReference type="InterPro" id="IPR003661">
    <property type="entry name" value="HisK_dim/P_dom"/>
</dbReference>
<proteinExistence type="predicted"/>
<dbReference type="SUPFAM" id="SSF55874">
    <property type="entry name" value="ATPase domain of HSP90 chaperone/DNA topoisomerase II/histidine kinase"/>
    <property type="match status" value="1"/>
</dbReference>
<evidence type="ECO:0000256" key="5">
    <source>
        <dbReference type="ARBA" id="ARBA00022679"/>
    </source>
</evidence>
<evidence type="ECO:0000256" key="2">
    <source>
        <dbReference type="ARBA" id="ARBA00004236"/>
    </source>
</evidence>
<protein>
    <recommendedName>
        <fullName evidence="3">histidine kinase</fullName>
        <ecNumber evidence="3">2.7.13.3</ecNumber>
    </recommendedName>
</protein>
<dbReference type="SMART" id="SM00388">
    <property type="entry name" value="HisKA"/>
    <property type="match status" value="1"/>
</dbReference>
<dbReference type="EC" id="2.7.13.3" evidence="3"/>
<dbReference type="SUPFAM" id="SSF47384">
    <property type="entry name" value="Homodimeric domain of signal transducing histidine kinase"/>
    <property type="match status" value="1"/>
</dbReference>
<accession>A0ABN2RSN2</accession>
<dbReference type="SMART" id="SM00387">
    <property type="entry name" value="HATPase_c"/>
    <property type="match status" value="1"/>
</dbReference>
<evidence type="ECO:0000259" key="13">
    <source>
        <dbReference type="PROSITE" id="PS50885"/>
    </source>
</evidence>
<dbReference type="Pfam" id="PF00672">
    <property type="entry name" value="HAMP"/>
    <property type="match status" value="1"/>
</dbReference>
<organism evidence="14 15">
    <name type="scientific">Microbacterium pumilum</name>
    <dbReference type="NCBI Taxonomy" id="344165"/>
    <lineage>
        <taxon>Bacteria</taxon>
        <taxon>Bacillati</taxon>
        <taxon>Actinomycetota</taxon>
        <taxon>Actinomycetes</taxon>
        <taxon>Micrococcales</taxon>
        <taxon>Microbacteriaceae</taxon>
        <taxon>Microbacterium</taxon>
    </lineage>
</organism>
<evidence type="ECO:0000313" key="15">
    <source>
        <dbReference type="Proteomes" id="UP001500326"/>
    </source>
</evidence>
<dbReference type="EMBL" id="BAAAOH010000001">
    <property type="protein sequence ID" value="GAA1974227.1"/>
    <property type="molecule type" value="Genomic_DNA"/>
</dbReference>
<dbReference type="InterPro" id="IPR003660">
    <property type="entry name" value="HAMP_dom"/>
</dbReference>
<comment type="caution">
    <text evidence="14">The sequence shown here is derived from an EMBL/GenBank/DDBJ whole genome shotgun (WGS) entry which is preliminary data.</text>
</comment>
<keyword evidence="15" id="KW-1185">Reference proteome</keyword>
<dbReference type="Gene3D" id="3.30.565.10">
    <property type="entry name" value="Histidine kinase-like ATPase, C-terminal domain"/>
    <property type="match status" value="1"/>
</dbReference>
<dbReference type="PROSITE" id="PS50885">
    <property type="entry name" value="HAMP"/>
    <property type="match status" value="1"/>
</dbReference>
<dbReference type="InterPro" id="IPR036890">
    <property type="entry name" value="HATPase_C_sf"/>
</dbReference>
<evidence type="ECO:0000259" key="12">
    <source>
        <dbReference type="PROSITE" id="PS50109"/>
    </source>
</evidence>
<dbReference type="GO" id="GO:0005524">
    <property type="term" value="F:ATP binding"/>
    <property type="evidence" value="ECO:0007669"/>
    <property type="project" value="UniProtKB-KW"/>
</dbReference>
<dbReference type="SMART" id="SM00304">
    <property type="entry name" value="HAMP"/>
    <property type="match status" value="1"/>
</dbReference>
<dbReference type="Pfam" id="PF00512">
    <property type="entry name" value="HisKA"/>
    <property type="match status" value="1"/>
</dbReference>
<name>A0ABN2RSN2_9MICO</name>
<evidence type="ECO:0000256" key="3">
    <source>
        <dbReference type="ARBA" id="ARBA00012438"/>
    </source>
</evidence>
<keyword evidence="8 11" id="KW-1133">Transmembrane helix</keyword>
<evidence type="ECO:0000256" key="11">
    <source>
        <dbReference type="SAM" id="Phobius"/>
    </source>
</evidence>
<evidence type="ECO:0000256" key="6">
    <source>
        <dbReference type="ARBA" id="ARBA00022692"/>
    </source>
</evidence>
<keyword evidence="7" id="KW-0418">Kinase</keyword>
<dbReference type="InterPro" id="IPR004358">
    <property type="entry name" value="Sig_transdc_His_kin-like_C"/>
</dbReference>
<reference evidence="14 15" key="1">
    <citation type="journal article" date="2019" name="Int. J. Syst. Evol. Microbiol.">
        <title>The Global Catalogue of Microorganisms (GCM) 10K type strain sequencing project: providing services to taxonomists for standard genome sequencing and annotation.</title>
        <authorList>
            <consortium name="The Broad Institute Genomics Platform"/>
            <consortium name="The Broad Institute Genome Sequencing Center for Infectious Disease"/>
            <person name="Wu L."/>
            <person name="Ma J."/>
        </authorList>
    </citation>
    <scope>NUCLEOTIDE SEQUENCE [LARGE SCALE GENOMIC DNA]</scope>
    <source>
        <strain evidence="14 15">JCM 14902</strain>
    </source>
</reference>
<feature type="domain" description="HAMP" evidence="13">
    <location>
        <begin position="166"/>
        <end position="219"/>
    </location>
</feature>
<dbReference type="CDD" id="cd00075">
    <property type="entry name" value="HATPase"/>
    <property type="match status" value="1"/>
</dbReference>
<dbReference type="Gene3D" id="1.10.287.130">
    <property type="match status" value="1"/>
</dbReference>
<evidence type="ECO:0000256" key="1">
    <source>
        <dbReference type="ARBA" id="ARBA00000085"/>
    </source>
</evidence>
<dbReference type="CDD" id="cd06225">
    <property type="entry name" value="HAMP"/>
    <property type="match status" value="1"/>
</dbReference>
<dbReference type="InterPro" id="IPR003594">
    <property type="entry name" value="HATPase_dom"/>
</dbReference>
<dbReference type="CDD" id="cd00082">
    <property type="entry name" value="HisKA"/>
    <property type="match status" value="1"/>
</dbReference>
<dbReference type="InterPro" id="IPR005467">
    <property type="entry name" value="His_kinase_dom"/>
</dbReference>
<evidence type="ECO:0000256" key="8">
    <source>
        <dbReference type="ARBA" id="ARBA00022989"/>
    </source>
</evidence>
<comment type="catalytic activity">
    <reaction evidence="1">
        <text>ATP + protein L-histidine = ADP + protein N-phospho-L-histidine.</text>
        <dbReference type="EC" id="2.7.13.3"/>
    </reaction>
</comment>
<evidence type="ECO:0000313" key="14">
    <source>
        <dbReference type="EMBL" id="GAA1974227.1"/>
    </source>
</evidence>
<dbReference type="InterPro" id="IPR050428">
    <property type="entry name" value="TCS_sensor_his_kinase"/>
</dbReference>
<keyword evidence="10 11" id="KW-0472">Membrane</keyword>
<sequence length="441" mass="46826">MSVRASVSAMASLIVLLVLTLAGFALVSTQRAVLTDSVDESLQRTAGTITDALDAGTLSAVIPGRGDEESFAIVIDSSGDIIAATAGAPSVDVSTASTGASNHTIDSPSDGGRFRVRTQTHDGSTVIVGTPLDDVDESVAALTRSLFIAVPIATALLAVATWILVGRVLSPVERIRVRVARIGASNLDERVPEPRTNDEIARLARTMNSMLARLELTADRQRRFVSDASHELRSPLTRIRTALEVDLAHPQTADPTATHRSVLRDARHLEGLIDDLLVLARSDEPAAAGRRTPVDLDDIVLSEVRRLGETGLTLDVSRVSAAQVLGDDTQLTRVVRNLLDNAARYGSTRIDIELEESSGEAVLTVCDDGAGVPADFREHMFERFARADDARATDTGGAGLGLAIVHELVEMHGGSLMLDENCSVGARFIVRLPTAQAAARE</sequence>
<dbReference type="Pfam" id="PF02518">
    <property type="entry name" value="HATPase_c"/>
    <property type="match status" value="1"/>
</dbReference>
<evidence type="ECO:0000256" key="4">
    <source>
        <dbReference type="ARBA" id="ARBA00022553"/>
    </source>
</evidence>